<dbReference type="InterPro" id="IPR001296">
    <property type="entry name" value="Glyco_trans_1"/>
</dbReference>
<reference evidence="4" key="1">
    <citation type="submission" date="2021-08" db="EMBL/GenBank/DDBJ databases">
        <title>Prevotella lacticifex sp. nov., isolated from rumen of cow.</title>
        <authorList>
            <person name="Shinkai T."/>
            <person name="Ikeyama N."/>
            <person name="Kumagai M."/>
            <person name="Ohmori H."/>
            <person name="Sakamoto M."/>
            <person name="Ohkuma M."/>
            <person name="Mitsumori M."/>
        </authorList>
    </citation>
    <scope>NUCLEOTIDE SEQUENCE</scope>
    <source>
        <strain evidence="4">JCM 8259</strain>
    </source>
</reference>
<dbReference type="InterPro" id="IPR028098">
    <property type="entry name" value="Glyco_trans_4-like_N"/>
</dbReference>
<name>A0AA37MF37_XYLRU</name>
<dbReference type="Proteomes" id="UP000887097">
    <property type="component" value="Unassembled WGS sequence"/>
</dbReference>
<dbReference type="OMA" id="ILTIHDC"/>
<evidence type="ECO:0000313" key="4">
    <source>
        <dbReference type="EMBL" id="GJG32508.1"/>
    </source>
</evidence>
<dbReference type="AlphaFoldDB" id="A0AA37MF37"/>
<keyword evidence="1" id="KW-0808">Transferase</keyword>
<evidence type="ECO:0000313" key="5">
    <source>
        <dbReference type="Proteomes" id="UP000887097"/>
    </source>
</evidence>
<dbReference type="GeneID" id="31499654"/>
<dbReference type="Pfam" id="PF00534">
    <property type="entry name" value="Glycos_transf_1"/>
    <property type="match status" value="1"/>
</dbReference>
<comment type="caution">
    <text evidence="4">The sequence shown here is derived from an EMBL/GenBank/DDBJ whole genome shotgun (WGS) entry which is preliminary data.</text>
</comment>
<evidence type="ECO:0000259" key="2">
    <source>
        <dbReference type="Pfam" id="PF00534"/>
    </source>
</evidence>
<accession>A0AA37MF37</accession>
<sequence length="331" mass="38079">MNKKYHVNLIFRMKNADYSIEKVFKPLQPIFGRHFVVDDCYVPYYKVSLWSIISNMWFAFCHRKDINHITGVMHYCALLLPKKNTIITIHDLNLPGAGLKRKILMWLFVKYPVKRANYITCITEATKRELLDECPKASGKVSVIYNPISPEFKYSKKEFDVENPRILHIGTRANKNLERVIEALNGVNCCLVIIGQLSNNQKLLLQANHINYINKFRLTDQEILSEYNSCDIVSFPSLYEGFGMPIIEGQAIGRPVLTSHRAPMTEISGDAVIYVDPESVDSIRQGFLEIIRNESLRKNIVAKGLNNVKRFDAEVIAEKYMALYNIILSKK</sequence>
<dbReference type="PANTHER" id="PTHR46401">
    <property type="entry name" value="GLYCOSYLTRANSFERASE WBBK-RELATED"/>
    <property type="match status" value="1"/>
</dbReference>
<dbReference type="RefSeq" id="WP_013063126.1">
    <property type="nucleotide sequence ID" value="NZ_BPTT01000001.1"/>
</dbReference>
<protein>
    <submittedName>
        <fullName evidence="4">Uncharacterized protein</fullName>
    </submittedName>
</protein>
<dbReference type="Gene3D" id="3.40.50.2000">
    <property type="entry name" value="Glycogen Phosphorylase B"/>
    <property type="match status" value="2"/>
</dbReference>
<dbReference type="CDD" id="cd03809">
    <property type="entry name" value="GT4_MtfB-like"/>
    <property type="match status" value="1"/>
</dbReference>
<dbReference type="GO" id="GO:0016757">
    <property type="term" value="F:glycosyltransferase activity"/>
    <property type="evidence" value="ECO:0007669"/>
    <property type="project" value="InterPro"/>
</dbReference>
<dbReference type="PANTHER" id="PTHR46401:SF2">
    <property type="entry name" value="GLYCOSYLTRANSFERASE WBBK-RELATED"/>
    <property type="match status" value="1"/>
</dbReference>
<evidence type="ECO:0000256" key="1">
    <source>
        <dbReference type="ARBA" id="ARBA00022679"/>
    </source>
</evidence>
<organism evidence="4 5">
    <name type="scientific">Xylanibacter ruminicola</name>
    <name type="common">Prevotella ruminicola</name>
    <dbReference type="NCBI Taxonomy" id="839"/>
    <lineage>
        <taxon>Bacteria</taxon>
        <taxon>Pseudomonadati</taxon>
        <taxon>Bacteroidota</taxon>
        <taxon>Bacteroidia</taxon>
        <taxon>Bacteroidales</taxon>
        <taxon>Prevotellaceae</taxon>
        <taxon>Xylanibacter</taxon>
    </lineage>
</organism>
<dbReference type="SUPFAM" id="SSF53756">
    <property type="entry name" value="UDP-Glycosyltransferase/glycogen phosphorylase"/>
    <property type="match status" value="1"/>
</dbReference>
<dbReference type="Pfam" id="PF13439">
    <property type="entry name" value="Glyco_transf_4"/>
    <property type="match status" value="1"/>
</dbReference>
<feature type="domain" description="Glycosyl transferase family 1" evidence="2">
    <location>
        <begin position="156"/>
        <end position="303"/>
    </location>
</feature>
<proteinExistence type="predicted"/>
<gene>
    <name evidence="4" type="ORF">PRMUPPPA20_06170</name>
</gene>
<dbReference type="GO" id="GO:0009103">
    <property type="term" value="P:lipopolysaccharide biosynthetic process"/>
    <property type="evidence" value="ECO:0007669"/>
    <property type="project" value="TreeGrafter"/>
</dbReference>
<dbReference type="EMBL" id="BPTT01000001">
    <property type="protein sequence ID" value="GJG32508.1"/>
    <property type="molecule type" value="Genomic_DNA"/>
</dbReference>
<feature type="domain" description="Glycosyltransferase subfamily 4-like N-terminal" evidence="3">
    <location>
        <begin position="63"/>
        <end position="151"/>
    </location>
</feature>
<evidence type="ECO:0000259" key="3">
    <source>
        <dbReference type="Pfam" id="PF13439"/>
    </source>
</evidence>